<comment type="caution">
    <text evidence="4">The sequence shown here is derived from an EMBL/GenBank/DDBJ whole genome shotgun (WGS) entry which is preliminary data.</text>
</comment>
<dbReference type="InterPro" id="IPR011109">
    <property type="entry name" value="DNA_bind_recombinase_dom"/>
</dbReference>
<dbReference type="Pfam" id="PF07508">
    <property type="entry name" value="Recombinase"/>
    <property type="match status" value="1"/>
</dbReference>
<proteinExistence type="predicted"/>
<evidence type="ECO:0000256" key="1">
    <source>
        <dbReference type="ARBA" id="ARBA00023125"/>
    </source>
</evidence>
<dbReference type="Gene3D" id="3.90.1750.20">
    <property type="entry name" value="Putative Large Serine Recombinase, Chain B, Domain 2"/>
    <property type="match status" value="1"/>
</dbReference>
<evidence type="ECO:0000256" key="2">
    <source>
        <dbReference type="ARBA" id="ARBA00023172"/>
    </source>
</evidence>
<protein>
    <submittedName>
        <fullName evidence="4">Recombinase family protein</fullName>
    </submittedName>
</protein>
<dbReference type="InterPro" id="IPR050639">
    <property type="entry name" value="SSR_resolvase"/>
</dbReference>
<keyword evidence="1" id="KW-0238">DNA-binding</keyword>
<accession>A0ABT6HN64</accession>
<feature type="domain" description="Recombinase" evidence="3">
    <location>
        <begin position="3"/>
        <end position="107"/>
    </location>
</feature>
<keyword evidence="5" id="KW-1185">Reference proteome</keyword>
<organism evidence="4 5">
    <name type="scientific">Streptomyces chengmaiensis</name>
    <dbReference type="NCBI Taxonomy" id="3040919"/>
    <lineage>
        <taxon>Bacteria</taxon>
        <taxon>Bacillati</taxon>
        <taxon>Actinomycetota</taxon>
        <taxon>Actinomycetes</taxon>
        <taxon>Kitasatosporales</taxon>
        <taxon>Streptomycetaceae</taxon>
        <taxon>Streptomyces</taxon>
    </lineage>
</organism>
<evidence type="ECO:0000313" key="5">
    <source>
        <dbReference type="Proteomes" id="UP001223144"/>
    </source>
</evidence>
<evidence type="ECO:0000259" key="3">
    <source>
        <dbReference type="PROSITE" id="PS51737"/>
    </source>
</evidence>
<dbReference type="Proteomes" id="UP001223144">
    <property type="component" value="Unassembled WGS sequence"/>
</dbReference>
<gene>
    <name evidence="4" type="ORF">QCN29_11175</name>
</gene>
<dbReference type="InterPro" id="IPR038109">
    <property type="entry name" value="DNA_bind_recomb_sf"/>
</dbReference>
<keyword evidence="2" id="KW-0233">DNA recombination</keyword>
<evidence type="ECO:0000313" key="4">
    <source>
        <dbReference type="EMBL" id="MDH2389344.1"/>
    </source>
</evidence>
<dbReference type="PANTHER" id="PTHR30461:SF2">
    <property type="entry name" value="SERINE RECOMBINASE PINE-RELATED"/>
    <property type="match status" value="1"/>
</dbReference>
<dbReference type="RefSeq" id="WP_279927684.1">
    <property type="nucleotide sequence ID" value="NZ_JARWBG010000010.1"/>
</dbReference>
<dbReference type="EMBL" id="JARWBG010000010">
    <property type="protein sequence ID" value="MDH2389344.1"/>
    <property type="molecule type" value="Genomic_DNA"/>
</dbReference>
<dbReference type="PANTHER" id="PTHR30461">
    <property type="entry name" value="DNA-INVERTASE FROM LAMBDOID PROPHAGE"/>
    <property type="match status" value="1"/>
</dbReference>
<reference evidence="4 5" key="1">
    <citation type="submission" date="2023-04" db="EMBL/GenBank/DDBJ databases">
        <title>Streptomyces chengmaiensis sp. nov. isolated from the stem of mangrove plant in Hainan.</title>
        <authorList>
            <person name="Huang X."/>
            <person name="Zhou S."/>
            <person name="Chu X."/>
            <person name="Xie Y."/>
            <person name="Lin Y."/>
        </authorList>
    </citation>
    <scope>NUCLEOTIDE SEQUENCE [LARGE SCALE GENOMIC DNA]</scope>
    <source>
        <strain evidence="4 5">HNM0663</strain>
    </source>
</reference>
<sequence length="306" mass="33591">MRAYGHETDGVTAVPEEAAYLAAAAKRLLEGAATLADTAQWMTETAGPTVFGRPWSPTTLRRRLRNPGIAGLRENADGELVEGPAEPLVDRDTFDALQELFTRNERGQGSRPAHVHLLSGGTAVCDLCDSPLVSRSTANGGRGYVCETAGCGKVRIAAEPLDKYVAERAIARLERAGMMKRLADLRDGFVAESEEAAKFLDGLRNHKDELARAFGAKDLSLGEFKKAKEALEARRSQAMAAMRRGKYLGELPELTVEALVEWWNETASQEQRRALLQLIVAEVRVGPATVRGSRRFDEARFDILWR</sequence>
<dbReference type="PROSITE" id="PS51737">
    <property type="entry name" value="RECOMBINASE_DNA_BIND"/>
    <property type="match status" value="1"/>
</dbReference>
<name>A0ABT6HN64_9ACTN</name>